<dbReference type="InterPro" id="IPR036736">
    <property type="entry name" value="ACP-like_sf"/>
</dbReference>
<keyword evidence="5 7" id="KW-0443">Lipid metabolism</keyword>
<comment type="function">
    <text evidence="7 9">Carrier of the growing fatty acid chain in fatty acid biosynthesis.</text>
</comment>
<protein>
    <recommendedName>
        <fullName evidence="7 8">Acyl carrier protein</fullName>
        <shortName evidence="7">ACP</shortName>
    </recommendedName>
</protein>
<keyword evidence="12" id="KW-1185">Reference proteome</keyword>
<gene>
    <name evidence="7" type="primary">acpP</name>
    <name evidence="11" type="ORF">AshY1_00240</name>
</gene>
<dbReference type="RefSeq" id="WP_341266590.1">
    <property type="nucleotide sequence ID" value="NZ_CP146843.1"/>
</dbReference>
<dbReference type="NCBIfam" id="TIGR00517">
    <property type="entry name" value="acyl_carrier"/>
    <property type="match status" value="1"/>
</dbReference>
<proteinExistence type="inferred from homology"/>
<organism evidence="11 12">
    <name type="scientific">Ash yellows phytoplasma</name>
    <dbReference type="NCBI Taxonomy" id="35780"/>
    <lineage>
        <taxon>Bacteria</taxon>
        <taxon>Bacillati</taxon>
        <taxon>Mycoplasmatota</taxon>
        <taxon>Mollicutes</taxon>
        <taxon>Acholeplasmatales</taxon>
        <taxon>Acholeplasmataceae</taxon>
        <taxon>Candidatus Phytoplasma</taxon>
        <taxon>16SrVII (Ash yellows group)</taxon>
    </lineage>
</organism>
<keyword evidence="3 7" id="KW-0597">Phosphoprotein</keyword>
<reference evidence="11" key="1">
    <citation type="submission" date="2024-03" db="EMBL/GenBank/DDBJ databases">
        <title>The Complete Genome of 'Candidatus Phytoplasma fraxini' AshY1 from the Ash Yellows Group.</title>
        <authorList>
            <person name="Boehm J.W."/>
            <person name="Huettel B."/>
            <person name="Schneider B."/>
            <person name="Kube M."/>
        </authorList>
    </citation>
    <scope>NUCLEOTIDE SEQUENCE [LARGE SCALE GENOMIC DNA]</scope>
    <source>
        <strain evidence="11">AshY1</strain>
    </source>
</reference>
<feature type="domain" description="Carrier" evidence="10">
    <location>
        <begin position="1"/>
        <end position="75"/>
    </location>
</feature>
<comment type="PTM">
    <text evidence="9">4'-phosphopantetheine is transferred from CoA to a specific serine of apo-ACP by acpS.</text>
</comment>
<dbReference type="NCBIfam" id="NF002148">
    <property type="entry name" value="PRK00982.1-2"/>
    <property type="match status" value="1"/>
</dbReference>
<dbReference type="Pfam" id="PF00550">
    <property type="entry name" value="PP-binding"/>
    <property type="match status" value="1"/>
</dbReference>
<dbReference type="PROSITE" id="PS50075">
    <property type="entry name" value="CARRIER"/>
    <property type="match status" value="1"/>
</dbReference>
<evidence type="ECO:0000259" key="10">
    <source>
        <dbReference type="PROSITE" id="PS50075"/>
    </source>
</evidence>
<evidence type="ECO:0000313" key="12">
    <source>
        <dbReference type="Proteomes" id="UP001484199"/>
    </source>
</evidence>
<dbReference type="EMBL" id="CP146843">
    <property type="protein sequence ID" value="WYY26180.1"/>
    <property type="molecule type" value="Genomic_DNA"/>
</dbReference>
<dbReference type="SUPFAM" id="SSF47336">
    <property type="entry name" value="ACP-like"/>
    <property type="match status" value="1"/>
</dbReference>
<dbReference type="Proteomes" id="UP001484199">
    <property type="component" value="Chromosome"/>
</dbReference>
<evidence type="ECO:0000256" key="5">
    <source>
        <dbReference type="ARBA" id="ARBA00023098"/>
    </source>
</evidence>
<accession>A0ABZ2U7Q8</accession>
<evidence type="ECO:0000256" key="2">
    <source>
        <dbReference type="ARBA" id="ARBA00022516"/>
    </source>
</evidence>
<dbReference type="NCBIfam" id="NF002150">
    <property type="entry name" value="PRK00982.1-4"/>
    <property type="match status" value="1"/>
</dbReference>
<keyword evidence="1 7" id="KW-0596">Phosphopantetheine</keyword>
<dbReference type="PANTHER" id="PTHR20863">
    <property type="entry name" value="ACYL CARRIER PROTEIN"/>
    <property type="match status" value="1"/>
</dbReference>
<evidence type="ECO:0000256" key="1">
    <source>
        <dbReference type="ARBA" id="ARBA00022450"/>
    </source>
</evidence>
<dbReference type="InterPro" id="IPR009081">
    <property type="entry name" value="PP-bd_ACP"/>
</dbReference>
<keyword evidence="2 7" id="KW-0444">Lipid biosynthesis</keyword>
<dbReference type="PANTHER" id="PTHR20863:SF76">
    <property type="entry name" value="CARRIER DOMAIN-CONTAINING PROTEIN"/>
    <property type="match status" value="1"/>
</dbReference>
<comment type="PTM">
    <text evidence="7">4'-phosphopantetheine is transferred from CoA to a specific serine of apo-ACP by AcpS. This modification is essential for activity because fatty acids are bound in thioester linkage to the sulfhydryl of the prosthetic group.</text>
</comment>
<keyword evidence="4 7" id="KW-0276">Fatty acid metabolism</keyword>
<keyword evidence="6 7" id="KW-0275">Fatty acid biosynthesis</keyword>
<dbReference type="InterPro" id="IPR003231">
    <property type="entry name" value="ACP"/>
</dbReference>
<evidence type="ECO:0000256" key="9">
    <source>
        <dbReference type="RuleBase" id="RU003545"/>
    </source>
</evidence>
<comment type="subcellular location">
    <subcellularLocation>
        <location evidence="7">Cytoplasm</location>
    </subcellularLocation>
</comment>
<name>A0ABZ2U7Q8_ASHYP</name>
<evidence type="ECO:0000313" key="11">
    <source>
        <dbReference type="EMBL" id="WYY26180.1"/>
    </source>
</evidence>
<evidence type="ECO:0000256" key="6">
    <source>
        <dbReference type="ARBA" id="ARBA00023160"/>
    </source>
</evidence>
<evidence type="ECO:0000256" key="3">
    <source>
        <dbReference type="ARBA" id="ARBA00022553"/>
    </source>
</evidence>
<evidence type="ECO:0000256" key="8">
    <source>
        <dbReference type="NCBIfam" id="TIGR00517"/>
    </source>
</evidence>
<feature type="modified residue" description="O-(pantetheine 4'-phosphoryl)serine" evidence="7">
    <location>
        <position position="35"/>
    </location>
</feature>
<evidence type="ECO:0000256" key="7">
    <source>
        <dbReference type="HAMAP-Rule" id="MF_01217"/>
    </source>
</evidence>
<keyword evidence="7" id="KW-0963">Cytoplasm</keyword>
<dbReference type="Gene3D" id="1.10.1200.10">
    <property type="entry name" value="ACP-like"/>
    <property type="match status" value="1"/>
</dbReference>
<sequence>MVFEKIQQIISEKKSIKEEIILLETRLKEDLNLDSFDAVELVIELEKTFKIKISDEAMQQFKTIKDVVKHIQSYLS</sequence>
<evidence type="ECO:0000256" key="4">
    <source>
        <dbReference type="ARBA" id="ARBA00022832"/>
    </source>
</evidence>
<dbReference type="HAMAP" id="MF_01217">
    <property type="entry name" value="Acyl_carrier"/>
    <property type="match status" value="1"/>
</dbReference>
<comment type="similarity">
    <text evidence="7">Belongs to the acyl carrier protein (ACP) family.</text>
</comment>
<comment type="pathway">
    <text evidence="7 9">Lipid metabolism; fatty acid biosynthesis.</text>
</comment>